<name>A0A1G8E3N1_9NOCA</name>
<accession>A0A1G8E3N1</accession>
<dbReference type="GO" id="GO:0006508">
    <property type="term" value="P:proteolysis"/>
    <property type="evidence" value="ECO:0007669"/>
    <property type="project" value="UniProtKB-KW"/>
</dbReference>
<organism evidence="1 2">
    <name type="scientific">Rhodococcus triatomae</name>
    <dbReference type="NCBI Taxonomy" id="300028"/>
    <lineage>
        <taxon>Bacteria</taxon>
        <taxon>Bacillati</taxon>
        <taxon>Actinomycetota</taxon>
        <taxon>Actinomycetes</taxon>
        <taxon>Mycobacteriales</taxon>
        <taxon>Nocardiaceae</taxon>
        <taxon>Rhodococcus</taxon>
    </lineage>
</organism>
<sequence>MAGRQWAVSFGVLAAVASLVLSGCAREIGGAATSIYDDPFRVAGLDATSGPSGARTGVPDAPLFIEGGDGGVIDVAAANAISDIEEYWSRWYPELFGSPFEPVSGLLSWDPFDTGGVAFCGGSTERLVNAGYCVDDDTIGWDRAVLMPQVAERFGVVAMVFVLAHEYGHAIQTAAGTVGREPADLIVREQQADCYAGAFMRHVAEGNAPHFRLNTSDGLNNVLASAVAIGDTDPHNPANVHGSAFERVTATQIGFTDGPAPCARMDAKEVASRRADLPQRFTDAADDGELPITEASVRAFVDSVGQVLALDEAPTLSLGGADLGCPDARATDPVSYCPSTNTIGVDVAELARRGTPEEPTRQELFSANLTGDYNGYVLLVSRYTLALQQARGDDLRSPRTALRAACLSGVVTRALSPDHPERLAAGSVWLSPGDLDEAVSGLLSDGLAASDVDGRTVPSGFSRVDAFRTGVLGGEAVCEGRYSG</sequence>
<dbReference type="SUPFAM" id="SSF55486">
    <property type="entry name" value="Metalloproteases ('zincins'), catalytic domain"/>
    <property type="match status" value="1"/>
</dbReference>
<keyword evidence="1" id="KW-0378">Hydrolase</keyword>
<dbReference type="OrthoDB" id="5168289at2"/>
<dbReference type="AlphaFoldDB" id="A0A1G8E3N1"/>
<reference evidence="1 2" key="1">
    <citation type="submission" date="2016-10" db="EMBL/GenBank/DDBJ databases">
        <authorList>
            <person name="de Groot N.N."/>
        </authorList>
    </citation>
    <scope>NUCLEOTIDE SEQUENCE [LARGE SCALE GENOMIC DNA]</scope>
    <source>
        <strain evidence="1 2">DSM 44892</strain>
    </source>
</reference>
<proteinExistence type="predicted"/>
<dbReference type="GO" id="GO:0008237">
    <property type="term" value="F:metallopeptidase activity"/>
    <property type="evidence" value="ECO:0007669"/>
    <property type="project" value="UniProtKB-KW"/>
</dbReference>
<keyword evidence="2" id="KW-1185">Reference proteome</keyword>
<evidence type="ECO:0000313" key="2">
    <source>
        <dbReference type="Proteomes" id="UP000183263"/>
    </source>
</evidence>
<evidence type="ECO:0000313" key="1">
    <source>
        <dbReference type="EMBL" id="SDH64546.1"/>
    </source>
</evidence>
<dbReference type="EMBL" id="FNDN01000002">
    <property type="protein sequence ID" value="SDH64546.1"/>
    <property type="molecule type" value="Genomic_DNA"/>
</dbReference>
<dbReference type="PROSITE" id="PS51257">
    <property type="entry name" value="PROKAR_LIPOPROTEIN"/>
    <property type="match status" value="1"/>
</dbReference>
<keyword evidence="1" id="KW-0482">Metalloprotease</keyword>
<gene>
    <name evidence="1" type="ORF">SAMN05444695_102484</name>
</gene>
<dbReference type="RefSeq" id="WP_072739178.1">
    <property type="nucleotide sequence ID" value="NZ_CP048813.1"/>
</dbReference>
<dbReference type="Proteomes" id="UP000183263">
    <property type="component" value="Unassembled WGS sequence"/>
</dbReference>
<keyword evidence="1" id="KW-0645">Protease</keyword>
<protein>
    <submittedName>
        <fullName evidence="1">Predicted metalloprotease</fullName>
    </submittedName>
</protein>